<feature type="compositionally biased region" description="Basic and acidic residues" evidence="1">
    <location>
        <begin position="1"/>
        <end position="32"/>
    </location>
</feature>
<evidence type="ECO:0000313" key="2">
    <source>
        <dbReference type="EMBL" id="PXX19338.1"/>
    </source>
</evidence>
<evidence type="ECO:0000256" key="1">
    <source>
        <dbReference type="SAM" id="MobiDB-lite"/>
    </source>
</evidence>
<keyword evidence="3" id="KW-1185">Reference proteome</keyword>
<proteinExistence type="predicted"/>
<gene>
    <name evidence="2" type="ORF">C7400_103329</name>
</gene>
<sequence length="86" mass="10033">MRSNEKVPGGRDPDRGQQQRRNGRERECERQRRQCLRSKRAALKAYHRSRRDSSMSLFPLIESFAILQYIGEGSTKSVNKAAIKRQ</sequence>
<reference evidence="2 3" key="1">
    <citation type="submission" date="2018-05" db="EMBL/GenBank/DDBJ databases">
        <title>Genomic Encyclopedia of Type Strains, Phase IV (KMG-V): Genome sequencing to study the core and pangenomes of soil and plant-associated prokaryotes.</title>
        <authorList>
            <person name="Whitman W."/>
        </authorList>
    </citation>
    <scope>NUCLEOTIDE SEQUENCE [LARGE SCALE GENOMIC DNA]</scope>
    <source>
        <strain evidence="2 3">SIr-6563</strain>
    </source>
</reference>
<name>A0ABX5MUP7_9BURK</name>
<protein>
    <submittedName>
        <fullName evidence="2">Uncharacterized protein</fullName>
    </submittedName>
</protein>
<feature type="region of interest" description="Disordered" evidence="1">
    <location>
        <begin position="1"/>
        <end position="34"/>
    </location>
</feature>
<dbReference type="Proteomes" id="UP000247515">
    <property type="component" value="Unassembled WGS sequence"/>
</dbReference>
<dbReference type="EMBL" id="QJJV01000003">
    <property type="protein sequence ID" value="PXX19338.1"/>
    <property type="molecule type" value="Genomic_DNA"/>
</dbReference>
<accession>A0ABX5MUP7</accession>
<dbReference type="RefSeq" id="WP_146229942.1">
    <property type="nucleotide sequence ID" value="NZ_CP191364.1"/>
</dbReference>
<evidence type="ECO:0000313" key="3">
    <source>
        <dbReference type="Proteomes" id="UP000247515"/>
    </source>
</evidence>
<organism evidence="2 3">
    <name type="scientific">Paraburkholderia tropica</name>
    <dbReference type="NCBI Taxonomy" id="92647"/>
    <lineage>
        <taxon>Bacteria</taxon>
        <taxon>Pseudomonadati</taxon>
        <taxon>Pseudomonadota</taxon>
        <taxon>Betaproteobacteria</taxon>
        <taxon>Burkholderiales</taxon>
        <taxon>Burkholderiaceae</taxon>
        <taxon>Paraburkholderia</taxon>
    </lineage>
</organism>
<comment type="caution">
    <text evidence="2">The sequence shown here is derived from an EMBL/GenBank/DDBJ whole genome shotgun (WGS) entry which is preliminary data.</text>
</comment>